<evidence type="ECO:0000256" key="3">
    <source>
        <dbReference type="ARBA" id="ARBA00022989"/>
    </source>
</evidence>
<keyword evidence="8" id="KW-1185">Reference proteome</keyword>
<feature type="domain" description="ABC-2 type transporter transmembrane" evidence="6">
    <location>
        <begin position="31"/>
        <end position="171"/>
    </location>
</feature>
<evidence type="ECO:0000256" key="1">
    <source>
        <dbReference type="ARBA" id="ARBA00004141"/>
    </source>
</evidence>
<feature type="transmembrane region" description="Helical" evidence="5">
    <location>
        <begin position="27"/>
        <end position="48"/>
    </location>
</feature>
<dbReference type="NCBIfam" id="TIGR03062">
    <property type="entry name" value="pip_yhgE_Cterm"/>
    <property type="match status" value="1"/>
</dbReference>
<dbReference type="RefSeq" id="WP_153024820.1">
    <property type="nucleotide sequence ID" value="NZ_WIAO01000008.1"/>
</dbReference>
<keyword evidence="2 5" id="KW-0812">Transmembrane</keyword>
<dbReference type="InterPro" id="IPR017501">
    <property type="entry name" value="Phage_infect_YhgE_C"/>
</dbReference>
<comment type="caution">
    <text evidence="7">The sequence shown here is derived from an EMBL/GenBank/DDBJ whole genome shotgun (WGS) entry which is preliminary data.</text>
</comment>
<dbReference type="NCBIfam" id="TIGR03061">
    <property type="entry name" value="pip_yhgE_Nterm"/>
    <property type="match status" value="1"/>
</dbReference>
<evidence type="ECO:0000256" key="2">
    <source>
        <dbReference type="ARBA" id="ARBA00022692"/>
    </source>
</evidence>
<sequence>MSTIILSPFRLAAAELRRFRGHPLRSLALAAIVLIPLVYGGLYLWFAWNPYGRLDHMPVAVVNEDQGATVTTDGETTAINGGDQLVDQLKADRIFDWRFTTAAEAARGLDDGDYYMVITVPEDFSARLASLSGTDPEQATVEFDLNDANGYVAGIMASTAEAELRNQINTAVYVTFATTIFGDLTDLNQGLTDAAGGAGDLTDGLATAQAGAAGLETGLGDLTTGAQQVADGADQVSDGVDQAVGTAQPVVQTLADNWDRIQTGASSAADLADRADTDLAAAYDALCTADPDADPAACTALQSFITDADQANSDIQAADDRIQATTTDTLDQASADLTALQTGAADVADGASQVAAAAATAETGAADLHDGLTDLHDGAGTLAASLATAAESVPSTNPAEDADNAEAYGSPVAISEDNLNPADTYGRGLAPFFIAIALWVFGLMAYLVLSTANQRALAGPLRSVPIALGGWLPAAFLGVLSAAALYLAIDLGLGLDPANALDTIGFSILVILTFSAMAHLCKLAFGTAGSLLLVVLLMLQLTSAGGLYPVETTPGFFQALHPLLPMSYVVDALRVTISGGDTAALTRALIVLAAYLVGALALSSLVVAGRRRWKPDSLNEPLRV</sequence>
<comment type="subcellular location">
    <subcellularLocation>
        <location evidence="1">Membrane</location>
        <topology evidence="1">Multi-pass membrane protein</topology>
    </subcellularLocation>
</comment>
<dbReference type="InterPro" id="IPR013525">
    <property type="entry name" value="ABC2_TM"/>
</dbReference>
<reference evidence="7 8" key="1">
    <citation type="submission" date="2019-10" db="EMBL/GenBank/DDBJ databases">
        <title>Glycomyces albidus sp. nov., a novel actinomycete isolated from rhizosphere soil of wheat (Triticum aestivum L.).</title>
        <authorList>
            <person name="Qian L."/>
        </authorList>
    </citation>
    <scope>NUCLEOTIDE SEQUENCE [LARGE SCALE GENOMIC DNA]</scope>
    <source>
        <strain evidence="7 8">NEAU-7082</strain>
    </source>
</reference>
<dbReference type="InterPro" id="IPR023908">
    <property type="entry name" value="xxxLxxG_rpt"/>
</dbReference>
<evidence type="ECO:0000313" key="7">
    <source>
        <dbReference type="EMBL" id="MQM25657.1"/>
    </source>
</evidence>
<dbReference type="PANTHER" id="PTHR43077:SF10">
    <property type="entry name" value="TRANSPORT PERMEASE PROTEIN"/>
    <property type="match status" value="1"/>
</dbReference>
<feature type="transmembrane region" description="Helical" evidence="5">
    <location>
        <begin position="470"/>
        <end position="489"/>
    </location>
</feature>
<proteinExistence type="predicted"/>
<feature type="transmembrane region" description="Helical" evidence="5">
    <location>
        <begin position="501"/>
        <end position="521"/>
    </location>
</feature>
<feature type="transmembrane region" description="Helical" evidence="5">
    <location>
        <begin position="588"/>
        <end position="608"/>
    </location>
</feature>
<protein>
    <submittedName>
        <fullName evidence="7">DUF3533 domain-containing protein</fullName>
    </submittedName>
</protein>
<keyword evidence="3 5" id="KW-1133">Transmembrane helix</keyword>
<feature type="transmembrane region" description="Helical" evidence="5">
    <location>
        <begin position="429"/>
        <end position="449"/>
    </location>
</feature>
<dbReference type="GO" id="GO:0140359">
    <property type="term" value="F:ABC-type transporter activity"/>
    <property type="evidence" value="ECO:0007669"/>
    <property type="project" value="InterPro"/>
</dbReference>
<dbReference type="PANTHER" id="PTHR43077">
    <property type="entry name" value="TRANSPORT PERMEASE YVFS-RELATED"/>
    <property type="match status" value="1"/>
</dbReference>
<evidence type="ECO:0000256" key="5">
    <source>
        <dbReference type="SAM" id="Phobius"/>
    </source>
</evidence>
<dbReference type="Pfam" id="PF12698">
    <property type="entry name" value="ABC2_membrane_3"/>
    <property type="match status" value="2"/>
</dbReference>
<evidence type="ECO:0000256" key="4">
    <source>
        <dbReference type="ARBA" id="ARBA00023136"/>
    </source>
</evidence>
<evidence type="ECO:0000259" key="6">
    <source>
        <dbReference type="Pfam" id="PF12698"/>
    </source>
</evidence>
<dbReference type="InterPro" id="IPR051328">
    <property type="entry name" value="T7SS_ABC-Transporter"/>
</dbReference>
<name>A0A6L5G7P4_9ACTN</name>
<accession>A0A6L5G7P4</accession>
<dbReference type="Gene3D" id="3.40.1710.10">
    <property type="entry name" value="abc type-2 transporter like domain"/>
    <property type="match status" value="1"/>
</dbReference>
<dbReference type="GO" id="GO:0016020">
    <property type="term" value="C:membrane"/>
    <property type="evidence" value="ECO:0007669"/>
    <property type="project" value="UniProtKB-SubCell"/>
</dbReference>
<evidence type="ECO:0000313" key="8">
    <source>
        <dbReference type="Proteomes" id="UP000477750"/>
    </source>
</evidence>
<gene>
    <name evidence="7" type="ORF">GFD30_08755</name>
</gene>
<feature type="domain" description="ABC-2 type transporter transmembrane" evidence="6">
    <location>
        <begin position="411"/>
        <end position="604"/>
    </location>
</feature>
<feature type="transmembrane region" description="Helical" evidence="5">
    <location>
        <begin position="528"/>
        <end position="548"/>
    </location>
</feature>
<dbReference type="InterPro" id="IPR017500">
    <property type="entry name" value="Phage_infect_YhgE_N"/>
</dbReference>
<organism evidence="7 8">
    <name type="scientific">Glycomyces albidus</name>
    <dbReference type="NCBI Taxonomy" id="2656774"/>
    <lineage>
        <taxon>Bacteria</taxon>
        <taxon>Bacillati</taxon>
        <taxon>Actinomycetota</taxon>
        <taxon>Actinomycetes</taxon>
        <taxon>Glycomycetales</taxon>
        <taxon>Glycomycetaceae</taxon>
        <taxon>Glycomyces</taxon>
    </lineage>
</organism>
<dbReference type="AlphaFoldDB" id="A0A6L5G7P4"/>
<dbReference type="NCBIfam" id="TIGR03057">
    <property type="entry name" value="xxxLxxG_by_4"/>
    <property type="match status" value="1"/>
</dbReference>
<dbReference type="Proteomes" id="UP000477750">
    <property type="component" value="Unassembled WGS sequence"/>
</dbReference>
<keyword evidence="4 5" id="KW-0472">Membrane</keyword>
<dbReference type="EMBL" id="WIAO01000008">
    <property type="protein sequence ID" value="MQM25657.1"/>
    <property type="molecule type" value="Genomic_DNA"/>
</dbReference>